<dbReference type="RefSeq" id="WP_379510707.1">
    <property type="nucleotide sequence ID" value="NZ_JBHRTQ010000013.1"/>
</dbReference>
<dbReference type="Pfam" id="PF08670">
    <property type="entry name" value="MEKHLA"/>
    <property type="match status" value="1"/>
</dbReference>
<feature type="domain" description="MEKHLA" evidence="1">
    <location>
        <begin position="17"/>
        <end position="156"/>
    </location>
</feature>
<dbReference type="EMBL" id="JBHRTQ010000013">
    <property type="protein sequence ID" value="MFC3175328.1"/>
    <property type="molecule type" value="Genomic_DNA"/>
</dbReference>
<proteinExistence type="predicted"/>
<comment type="caution">
    <text evidence="2">The sequence shown here is derived from an EMBL/GenBank/DDBJ whole genome shotgun (WGS) entry which is preliminary data.</text>
</comment>
<reference evidence="3" key="1">
    <citation type="journal article" date="2019" name="Int. J. Syst. Evol. Microbiol.">
        <title>The Global Catalogue of Microorganisms (GCM) 10K type strain sequencing project: providing services to taxonomists for standard genome sequencing and annotation.</title>
        <authorList>
            <consortium name="The Broad Institute Genomics Platform"/>
            <consortium name="The Broad Institute Genome Sequencing Center for Infectious Disease"/>
            <person name="Wu L."/>
            <person name="Ma J."/>
        </authorList>
    </citation>
    <scope>NUCLEOTIDE SEQUENCE [LARGE SCALE GENOMIC DNA]</scope>
    <source>
        <strain evidence="3">KCTC 42984</strain>
    </source>
</reference>
<gene>
    <name evidence="2" type="ORF">ACFOD9_13795</name>
</gene>
<accession>A0ABV7IX90</accession>
<dbReference type="Proteomes" id="UP001595604">
    <property type="component" value="Unassembled WGS sequence"/>
</dbReference>
<dbReference type="SUPFAM" id="SSF55785">
    <property type="entry name" value="PYP-like sensor domain (PAS domain)"/>
    <property type="match status" value="1"/>
</dbReference>
<evidence type="ECO:0000313" key="2">
    <source>
        <dbReference type="EMBL" id="MFC3175328.1"/>
    </source>
</evidence>
<evidence type="ECO:0000259" key="1">
    <source>
        <dbReference type="Pfam" id="PF08670"/>
    </source>
</evidence>
<dbReference type="InterPro" id="IPR013978">
    <property type="entry name" value="MEKHLA"/>
</dbReference>
<evidence type="ECO:0000313" key="3">
    <source>
        <dbReference type="Proteomes" id="UP001595604"/>
    </source>
</evidence>
<sequence>MTDLPAPYLDHDRRAAIARIATSHVALTGRPLVGPCAEPVTAPVRALWEAPLAIVAHGTETDPLFFFASRMALARFGMDAAQFIGMPSRFSAEAPLRDERQALLERVSRDGFIDDYAGVRIAADGRRFRIEAATVWNLVDPDGTVHGQAAAFSRWTEL</sequence>
<keyword evidence="3" id="KW-1185">Reference proteome</keyword>
<dbReference type="InterPro" id="IPR035965">
    <property type="entry name" value="PAS-like_dom_sf"/>
</dbReference>
<organism evidence="2 3">
    <name type="scientific">Novosphingobium bradum</name>
    <dbReference type="NCBI Taxonomy" id="1737444"/>
    <lineage>
        <taxon>Bacteria</taxon>
        <taxon>Pseudomonadati</taxon>
        <taxon>Pseudomonadota</taxon>
        <taxon>Alphaproteobacteria</taxon>
        <taxon>Sphingomonadales</taxon>
        <taxon>Sphingomonadaceae</taxon>
        <taxon>Novosphingobium</taxon>
    </lineage>
</organism>
<name>A0ABV7IX90_9SPHN</name>
<protein>
    <submittedName>
        <fullName evidence="2">MEKHLA domain-containing protein</fullName>
    </submittedName>
</protein>